<dbReference type="PANTHER" id="PTHR43861:SF3">
    <property type="entry name" value="PUTATIVE (AFU_ORTHOLOGUE AFUA_2G14390)-RELATED"/>
    <property type="match status" value="1"/>
</dbReference>
<dbReference type="Proteomes" id="UP000585681">
    <property type="component" value="Unassembled WGS sequence"/>
</dbReference>
<keyword evidence="4" id="KW-1185">Reference proteome</keyword>
<dbReference type="EMBL" id="JACIEQ010000001">
    <property type="protein sequence ID" value="MBB4020871.1"/>
    <property type="molecule type" value="Genomic_DNA"/>
</dbReference>
<reference evidence="3 4" key="1">
    <citation type="submission" date="2020-08" db="EMBL/GenBank/DDBJ databases">
        <title>Genomic Encyclopedia of Type Strains, Phase IV (KMG-IV): sequencing the most valuable type-strain genomes for metagenomic binning, comparative biology and taxonomic classification.</title>
        <authorList>
            <person name="Goeker M."/>
        </authorList>
    </citation>
    <scope>NUCLEOTIDE SEQUENCE [LARGE SCALE GENOMIC DNA]</scope>
    <source>
        <strain evidence="3 4">DSM 105040</strain>
    </source>
</reference>
<dbReference type="GO" id="GO:0008168">
    <property type="term" value="F:methyltransferase activity"/>
    <property type="evidence" value="ECO:0007669"/>
    <property type="project" value="UniProtKB-KW"/>
</dbReference>
<protein>
    <submittedName>
        <fullName evidence="3">SAM-dependent methyltransferase</fullName>
    </submittedName>
</protein>
<dbReference type="Pfam" id="PF13649">
    <property type="entry name" value="Methyltransf_25"/>
    <property type="match status" value="1"/>
</dbReference>
<dbReference type="GO" id="GO:0032259">
    <property type="term" value="P:methylation"/>
    <property type="evidence" value="ECO:0007669"/>
    <property type="project" value="UniProtKB-KW"/>
</dbReference>
<dbReference type="InterPro" id="IPR029063">
    <property type="entry name" value="SAM-dependent_MTases_sf"/>
</dbReference>
<dbReference type="PANTHER" id="PTHR43861">
    <property type="entry name" value="TRANS-ACONITATE 2-METHYLTRANSFERASE-RELATED"/>
    <property type="match status" value="1"/>
</dbReference>
<comment type="caution">
    <text evidence="3">The sequence shown here is derived from an EMBL/GenBank/DDBJ whole genome shotgun (WGS) entry which is preliminary data.</text>
</comment>
<sequence length="198" mass="21713">MWNDRFADEGYLFGKEPSAFLLRARPWLRRGQSALSVADGEGRNSVWLAQQGLRVTAMDSAPNAITKARALAAERGVAVDFRLGDITTWDWGAAQYDVVVAIFIQFAGPALRERIFDGLNRALKPGGLLLLHGYAPRQVGYGTGGPPRRENMYTTDMLRRAFGGYEFHRLADFDAEVSEGQGHSGLSALIDLIATKPA</sequence>
<evidence type="ECO:0000313" key="4">
    <source>
        <dbReference type="Proteomes" id="UP000585681"/>
    </source>
</evidence>
<dbReference type="InterPro" id="IPR041698">
    <property type="entry name" value="Methyltransf_25"/>
</dbReference>
<dbReference type="SUPFAM" id="SSF53335">
    <property type="entry name" value="S-adenosyl-L-methionine-dependent methyltransferases"/>
    <property type="match status" value="1"/>
</dbReference>
<dbReference type="CDD" id="cd02440">
    <property type="entry name" value="AdoMet_MTases"/>
    <property type="match status" value="1"/>
</dbReference>
<name>A0A840C4L8_9RHOB</name>
<dbReference type="RefSeq" id="WP_054538100.1">
    <property type="nucleotide sequence ID" value="NZ_JACIEQ010000001.1"/>
</dbReference>
<evidence type="ECO:0000259" key="2">
    <source>
        <dbReference type="Pfam" id="PF13649"/>
    </source>
</evidence>
<feature type="domain" description="Methyltransferase" evidence="2">
    <location>
        <begin position="35"/>
        <end position="127"/>
    </location>
</feature>
<dbReference type="AlphaFoldDB" id="A0A840C4L8"/>
<organism evidence="3 4">
    <name type="scientific">Actibacterium naphthalenivorans</name>
    <dbReference type="NCBI Taxonomy" id="1614693"/>
    <lineage>
        <taxon>Bacteria</taxon>
        <taxon>Pseudomonadati</taxon>
        <taxon>Pseudomonadota</taxon>
        <taxon>Alphaproteobacteria</taxon>
        <taxon>Rhodobacterales</taxon>
        <taxon>Roseobacteraceae</taxon>
        <taxon>Actibacterium</taxon>
    </lineage>
</organism>
<evidence type="ECO:0000256" key="1">
    <source>
        <dbReference type="ARBA" id="ARBA00022679"/>
    </source>
</evidence>
<accession>A0A840C4L8</accession>
<dbReference type="Gene3D" id="3.40.50.150">
    <property type="entry name" value="Vaccinia Virus protein VP39"/>
    <property type="match status" value="1"/>
</dbReference>
<gene>
    <name evidence="3" type="ORF">GGR17_000662</name>
</gene>
<proteinExistence type="predicted"/>
<evidence type="ECO:0000313" key="3">
    <source>
        <dbReference type="EMBL" id="MBB4020871.1"/>
    </source>
</evidence>
<keyword evidence="3" id="KW-0489">Methyltransferase</keyword>
<keyword evidence="1 3" id="KW-0808">Transferase</keyword>